<evidence type="ECO:0000313" key="12">
    <source>
        <dbReference type="EMBL" id="NIJ53772.1"/>
    </source>
</evidence>
<dbReference type="PANTHER" id="PTHR43547:SF2">
    <property type="entry name" value="HYBRID SIGNAL TRANSDUCTION HISTIDINE KINASE C"/>
    <property type="match status" value="1"/>
</dbReference>
<dbReference type="PROSITE" id="PS50109">
    <property type="entry name" value="HIS_KIN"/>
    <property type="match status" value="1"/>
</dbReference>
<feature type="domain" description="Response regulatory" evidence="11">
    <location>
        <begin position="1095"/>
        <end position="1210"/>
    </location>
</feature>
<dbReference type="RefSeq" id="WP_167271283.1">
    <property type="nucleotide sequence ID" value="NZ_JAASQJ010000003.1"/>
</dbReference>
<dbReference type="PROSITE" id="PS50110">
    <property type="entry name" value="RESPONSE_REGULATORY"/>
    <property type="match status" value="1"/>
</dbReference>
<evidence type="ECO:0000256" key="2">
    <source>
        <dbReference type="ARBA" id="ARBA00012438"/>
    </source>
</evidence>
<dbReference type="EMBL" id="JAASQJ010000003">
    <property type="protein sequence ID" value="NIJ53772.1"/>
    <property type="molecule type" value="Genomic_DNA"/>
</dbReference>
<dbReference type="Proteomes" id="UP001179181">
    <property type="component" value="Unassembled WGS sequence"/>
</dbReference>
<dbReference type="InterPro" id="IPR011123">
    <property type="entry name" value="Y_Y_Y"/>
</dbReference>
<dbReference type="SUPFAM" id="SSF46689">
    <property type="entry name" value="Homeodomain-like"/>
    <property type="match status" value="1"/>
</dbReference>
<evidence type="ECO:0000256" key="4">
    <source>
        <dbReference type="ARBA" id="ARBA00023015"/>
    </source>
</evidence>
<name>A0ABX0ULI4_9BACT</name>
<dbReference type="InterPro" id="IPR004358">
    <property type="entry name" value="Sig_transdc_His_kin-like_C"/>
</dbReference>
<dbReference type="Gene3D" id="3.30.565.10">
    <property type="entry name" value="Histidine kinase-like ATPase, C-terminal domain"/>
    <property type="match status" value="1"/>
</dbReference>
<proteinExistence type="predicted"/>
<gene>
    <name evidence="12" type="ORF">FHS68_002954</name>
</gene>
<accession>A0ABX0ULI4</accession>
<dbReference type="SUPFAM" id="SSF52172">
    <property type="entry name" value="CheY-like"/>
    <property type="match status" value="1"/>
</dbReference>
<evidence type="ECO:0000256" key="8">
    <source>
        <dbReference type="SAM" id="Phobius"/>
    </source>
</evidence>
<dbReference type="SMART" id="SM00448">
    <property type="entry name" value="REC"/>
    <property type="match status" value="1"/>
</dbReference>
<dbReference type="InterPro" id="IPR011110">
    <property type="entry name" value="Reg_prop"/>
</dbReference>
<keyword evidence="8" id="KW-1133">Transmembrane helix</keyword>
<feature type="transmembrane region" description="Helical" evidence="8">
    <location>
        <begin position="777"/>
        <end position="799"/>
    </location>
</feature>
<feature type="modified residue" description="4-aspartylphosphate" evidence="6">
    <location>
        <position position="1143"/>
    </location>
</feature>
<dbReference type="PROSITE" id="PS01124">
    <property type="entry name" value="HTH_ARAC_FAMILY_2"/>
    <property type="match status" value="1"/>
</dbReference>
<keyword evidence="4" id="KW-0805">Transcription regulation</keyword>
<comment type="catalytic activity">
    <reaction evidence="1">
        <text>ATP + protein L-histidine = ADP + protein N-phospho-L-histidine.</text>
        <dbReference type="EC" id="2.7.13.3"/>
    </reaction>
</comment>
<dbReference type="PANTHER" id="PTHR43547">
    <property type="entry name" value="TWO-COMPONENT HISTIDINE KINASE"/>
    <property type="match status" value="1"/>
</dbReference>
<dbReference type="InterPro" id="IPR003594">
    <property type="entry name" value="HATPase_dom"/>
</dbReference>
<dbReference type="SUPFAM" id="SSF101898">
    <property type="entry name" value="NHL repeat"/>
    <property type="match status" value="1"/>
</dbReference>
<dbReference type="GO" id="GO:0016301">
    <property type="term" value="F:kinase activity"/>
    <property type="evidence" value="ECO:0007669"/>
    <property type="project" value="UniProtKB-KW"/>
</dbReference>
<dbReference type="Pfam" id="PF07495">
    <property type="entry name" value="Y_Y_Y"/>
    <property type="match status" value="1"/>
</dbReference>
<dbReference type="Pfam" id="PF07494">
    <property type="entry name" value="Reg_prop"/>
    <property type="match status" value="2"/>
</dbReference>
<dbReference type="SUPFAM" id="SSF55874">
    <property type="entry name" value="ATPase domain of HSP90 chaperone/DNA topoisomerase II/histidine kinase"/>
    <property type="match status" value="1"/>
</dbReference>
<feature type="coiled-coil region" evidence="7">
    <location>
        <begin position="794"/>
        <end position="821"/>
    </location>
</feature>
<dbReference type="CDD" id="cd17574">
    <property type="entry name" value="REC_OmpR"/>
    <property type="match status" value="1"/>
</dbReference>
<evidence type="ECO:0000256" key="6">
    <source>
        <dbReference type="PROSITE-ProRule" id="PRU00169"/>
    </source>
</evidence>
<dbReference type="Gene3D" id="3.40.50.2300">
    <property type="match status" value="1"/>
</dbReference>
<dbReference type="Gene3D" id="1.10.10.60">
    <property type="entry name" value="Homeodomain-like"/>
    <property type="match status" value="1"/>
</dbReference>
<comment type="caution">
    <text evidence="12">The sequence shown here is derived from an EMBL/GenBank/DDBJ whole genome shotgun (WGS) entry which is preliminary data.</text>
</comment>
<evidence type="ECO:0000256" key="1">
    <source>
        <dbReference type="ARBA" id="ARBA00000085"/>
    </source>
</evidence>
<keyword evidence="13" id="KW-1185">Reference proteome</keyword>
<evidence type="ECO:0000256" key="7">
    <source>
        <dbReference type="SAM" id="Coils"/>
    </source>
</evidence>
<keyword evidence="8" id="KW-0812">Transmembrane</keyword>
<dbReference type="InterPro" id="IPR005467">
    <property type="entry name" value="His_kinase_dom"/>
</dbReference>
<dbReference type="SUPFAM" id="SSF47384">
    <property type="entry name" value="Homodimeric domain of signal transducing histidine kinase"/>
    <property type="match status" value="1"/>
</dbReference>
<dbReference type="Pfam" id="PF02518">
    <property type="entry name" value="HATPase_c"/>
    <property type="match status" value="1"/>
</dbReference>
<dbReference type="SMART" id="SM00342">
    <property type="entry name" value="HTH_ARAC"/>
    <property type="match status" value="1"/>
</dbReference>
<organism evidence="12 13">
    <name type="scientific">Dyadobacter arcticus</name>
    <dbReference type="NCBI Taxonomy" id="1078754"/>
    <lineage>
        <taxon>Bacteria</taxon>
        <taxon>Pseudomonadati</taxon>
        <taxon>Bacteroidota</taxon>
        <taxon>Cytophagia</taxon>
        <taxon>Cytophagales</taxon>
        <taxon>Spirosomataceae</taxon>
        <taxon>Dyadobacter</taxon>
    </lineage>
</organism>
<dbReference type="SMART" id="SM00388">
    <property type="entry name" value="HisKA"/>
    <property type="match status" value="1"/>
</dbReference>
<dbReference type="InterPro" id="IPR011006">
    <property type="entry name" value="CheY-like_superfamily"/>
</dbReference>
<dbReference type="InterPro" id="IPR009057">
    <property type="entry name" value="Homeodomain-like_sf"/>
</dbReference>
<dbReference type="SUPFAM" id="SSF63829">
    <property type="entry name" value="Calcium-dependent phosphotriesterase"/>
    <property type="match status" value="2"/>
</dbReference>
<feature type="domain" description="Histidine kinase" evidence="10">
    <location>
        <begin position="831"/>
        <end position="1053"/>
    </location>
</feature>
<reference evidence="12 13" key="1">
    <citation type="submission" date="2020-03" db="EMBL/GenBank/DDBJ databases">
        <title>Genomic Encyclopedia of Type Strains, Phase IV (KMG-IV): sequencing the most valuable type-strain genomes for metagenomic binning, comparative biology and taxonomic classification.</title>
        <authorList>
            <person name="Goeker M."/>
        </authorList>
    </citation>
    <scope>NUCLEOTIDE SEQUENCE [LARGE SCALE GENOMIC DNA]</scope>
    <source>
        <strain evidence="12 13">DSM 102865</strain>
    </source>
</reference>
<dbReference type="SMART" id="SM00387">
    <property type="entry name" value="HATPase_c"/>
    <property type="match status" value="1"/>
</dbReference>
<dbReference type="Gene3D" id="2.60.40.10">
    <property type="entry name" value="Immunoglobulins"/>
    <property type="match status" value="1"/>
</dbReference>
<dbReference type="InterPro" id="IPR001789">
    <property type="entry name" value="Sig_transdc_resp-reg_receiver"/>
</dbReference>
<dbReference type="InterPro" id="IPR013783">
    <property type="entry name" value="Ig-like_fold"/>
</dbReference>
<keyword evidence="12" id="KW-0418">Kinase</keyword>
<sequence>MRLKSSIQHITSLTLIMLSVLWDGSAQSVKKPIRIISIRDGLPQSFVSGFVQDADGFVWIGTLNGVARYDGIRFKVFRNDQNDSATISSNVIISMARDVNNNIWIEHGSGQIDVMDPGDEKITRQTAKPLYNNHPLKLVRRGWLGDFEGNMWVVKRGDGILKYDFKANRILHFSKARQDMASDTIRAMMEDKRHRIWVLDEVALSFFDQAQNHFKSIRIPHALDFNRFVDSDAEMVGLFERSSGEIMFGDRNRLIFYNPKTGTLRNKPLPTKPRVGIRSVQTGPEGTEYFEINGSVFRYSDQSGIEEVGEIDNPKHWETPAFLVDRSGLIWLGTNAAGVHQIDLATPLFESKHYQHAFHEDVVQKELRLSLSAISGWPFDAQNFIGSGYLVRSTYDVRGRLWIGLRNKVGYYDEASKKIVLLPKIPDISTDSNMPLGIRGISFAPDGILWTVSDGGFIRYFDASAKKWVVFLDAAVLVKKVGAALNMVDIFADKDKLFLTTANGHGLLIVNRNNKQVIHLTQKTHPSIIPEDLLLGMTADPTRPDLLWMGSYNGLILLDRKKLQTKVFTMREGLPDNTIYSILTDKSGYLWLSTNKGLCRFHPVTHKIQTFLSDDGLPGDEFNRFHHLKLPDGRLAFGGTEGWTIFDPNAMKADTYHPEVAFTNLKINNVNADQHAEIRTGQLNQLKKLTLPYDQNSLAFEFAGLEFNSPKRLRYRYKLEGYDNDWIVSDNTPVASFTKLPPGNYLLRINSSNTTGQWSSNVRKLELQIKSPFWLSWWAYCFYACVLAGIFWVYSQYLANRERLRQEIMQKDREAGQLKELDTLKTKFFSNITHEFRTPLTLILTPAQRLKPTLNGPEQQRWLSAIERNANQLLRLINQLLDLSKLESGNLKINEALGDPGRFLEDLLSSFTHEAEAKGILLVLRKDPDMGNYWFDPDKLEQIVSNLLSNAIKFTPNDGEVQLTLESRGESGVYLEVCDTGIGIPPEKLPYIYDRFYQADDPINNGQLAAGSGIGLSIVKEMVELQKGTLFVKSPMEGSRWRTVFQITLPYRKADAGSMSEASPNFVTHGGVQDFWTPDSIEKNFKGEPEEEAATILLVEDNAELAEFIGDSLAGNHTIIYASNGAEGLKQAIQNVPDLVLSDVLMPVMDGFEFCGKLKKDERTNHIPIILLTARSSFNDRMEGLGIGADDYLTKPFHIQELQLRVGNLLERQRRMRNQLRLKVSNPDQPALANPVDAVSLQDIFIKKLYRIIEERLDDTSFGVEELAEQVSMSRTSLHRKVKTLTGIAPGDILRNYRLKRAAQFLKQGYNSSETAYKTGFDSASYFSKCFREFYHVTPNEFA</sequence>
<dbReference type="EC" id="2.7.13.3" evidence="2"/>
<evidence type="ECO:0000256" key="3">
    <source>
        <dbReference type="ARBA" id="ARBA00022553"/>
    </source>
</evidence>
<evidence type="ECO:0000256" key="5">
    <source>
        <dbReference type="ARBA" id="ARBA00023163"/>
    </source>
</evidence>
<protein>
    <recommendedName>
        <fullName evidence="2">histidine kinase</fullName>
        <ecNumber evidence="2">2.7.13.3</ecNumber>
    </recommendedName>
</protein>
<dbReference type="CDD" id="cd00075">
    <property type="entry name" value="HATPase"/>
    <property type="match status" value="1"/>
</dbReference>
<dbReference type="Pfam" id="PF12833">
    <property type="entry name" value="HTH_18"/>
    <property type="match status" value="1"/>
</dbReference>
<dbReference type="PRINTS" id="PR00344">
    <property type="entry name" value="BCTRLSENSOR"/>
</dbReference>
<evidence type="ECO:0000259" key="9">
    <source>
        <dbReference type="PROSITE" id="PS01124"/>
    </source>
</evidence>
<feature type="domain" description="HTH araC/xylS-type" evidence="9">
    <location>
        <begin position="1247"/>
        <end position="1343"/>
    </location>
</feature>
<dbReference type="Pfam" id="PF00512">
    <property type="entry name" value="HisKA"/>
    <property type="match status" value="1"/>
</dbReference>
<keyword evidence="12" id="KW-0808">Transferase</keyword>
<dbReference type="InterPro" id="IPR003661">
    <property type="entry name" value="HisK_dim/P_dom"/>
</dbReference>
<dbReference type="Pfam" id="PF00072">
    <property type="entry name" value="Response_reg"/>
    <property type="match status" value="1"/>
</dbReference>
<evidence type="ECO:0000259" key="10">
    <source>
        <dbReference type="PROSITE" id="PS50109"/>
    </source>
</evidence>
<dbReference type="Gene3D" id="1.10.287.130">
    <property type="match status" value="1"/>
</dbReference>
<dbReference type="InterPro" id="IPR015943">
    <property type="entry name" value="WD40/YVTN_repeat-like_dom_sf"/>
</dbReference>
<dbReference type="InterPro" id="IPR036097">
    <property type="entry name" value="HisK_dim/P_sf"/>
</dbReference>
<dbReference type="InterPro" id="IPR018060">
    <property type="entry name" value="HTH_AraC"/>
</dbReference>
<dbReference type="InterPro" id="IPR036890">
    <property type="entry name" value="HATPase_C_sf"/>
</dbReference>
<keyword evidence="8" id="KW-0472">Membrane</keyword>
<evidence type="ECO:0000259" key="11">
    <source>
        <dbReference type="PROSITE" id="PS50110"/>
    </source>
</evidence>
<keyword evidence="3 6" id="KW-0597">Phosphoprotein</keyword>
<keyword evidence="5" id="KW-0804">Transcription</keyword>
<dbReference type="Gene3D" id="2.130.10.10">
    <property type="entry name" value="YVTN repeat-like/Quinoprotein amine dehydrogenase"/>
    <property type="match status" value="2"/>
</dbReference>
<evidence type="ECO:0000313" key="13">
    <source>
        <dbReference type="Proteomes" id="UP001179181"/>
    </source>
</evidence>
<dbReference type="CDD" id="cd00082">
    <property type="entry name" value="HisKA"/>
    <property type="match status" value="1"/>
</dbReference>
<keyword evidence="7" id="KW-0175">Coiled coil</keyword>